<gene>
    <name evidence="1" type="ORF">NMW_1682</name>
</gene>
<proteinExistence type="predicted"/>
<organism evidence="1">
    <name type="scientific">Neisseria meningitidis alpha275</name>
    <dbReference type="NCBI Taxonomy" id="295996"/>
    <lineage>
        <taxon>Bacteria</taxon>
        <taxon>Pseudomonadati</taxon>
        <taxon>Pseudomonadota</taxon>
        <taxon>Betaproteobacteria</taxon>
        <taxon>Neisseriales</taxon>
        <taxon>Neisseriaceae</taxon>
        <taxon>Neisseria</taxon>
    </lineage>
</organism>
<protein>
    <submittedName>
        <fullName evidence="1">Uncharacterized protein</fullName>
    </submittedName>
</protein>
<dbReference type="AlphaFoldDB" id="C6SL61"/>
<reference evidence="1" key="1">
    <citation type="journal article" date="2008" name="Proc. Natl. Acad. Sci. U.S.A.">
        <title>Whole-genome comparison of disease and carriage strains provides insights into virulence evolution in Neisseria meningitidis.</title>
        <authorList>
            <person name="Schoen C."/>
            <person name="Blom J."/>
            <person name="Claus H."/>
            <person name="Schramm-Glueck A."/>
            <person name="Brandt P."/>
            <person name="Mueller T."/>
            <person name="Goesmann A."/>
            <person name="Joseph B."/>
            <person name="Konietzny S."/>
            <person name="Kurzai O."/>
            <person name="Schmitt C."/>
            <person name="Friedrich T."/>
            <person name="Linke B."/>
            <person name="Vogel U."/>
            <person name="Frosch M."/>
        </authorList>
    </citation>
    <scope>NUCLEOTIDE SEQUENCE</scope>
    <source>
        <strain evidence="1">Alpha275</strain>
    </source>
</reference>
<accession>C6SL61</accession>
<sequence>MRKTGLRWSEVSFLFLWMDVEFARFELFDILMSAYPEINRKLDKVCKKAGSGGSAV</sequence>
<evidence type="ECO:0000313" key="1">
    <source>
        <dbReference type="EMBL" id="CBA08842.1"/>
    </source>
</evidence>
<name>C6SL61_NEIME</name>
<dbReference type="EMBL" id="AM889138">
    <property type="protein sequence ID" value="CBA08842.1"/>
    <property type="molecule type" value="Genomic_DNA"/>
</dbReference>